<name>A0ABS4GA69_9FIRM</name>
<dbReference type="EMBL" id="JAGGKS010000001">
    <property type="protein sequence ID" value="MBP1924583.1"/>
    <property type="molecule type" value="Genomic_DNA"/>
</dbReference>
<feature type="domain" description="Phage tail fibre protein N-terminal" evidence="1">
    <location>
        <begin position="8"/>
        <end position="153"/>
    </location>
</feature>
<dbReference type="Pfam" id="PF12571">
    <property type="entry name" value="Phage_tail_fib"/>
    <property type="match status" value="1"/>
</dbReference>
<proteinExistence type="predicted"/>
<keyword evidence="3" id="KW-1185">Reference proteome</keyword>
<evidence type="ECO:0000313" key="2">
    <source>
        <dbReference type="EMBL" id="MBP1924583.1"/>
    </source>
</evidence>
<dbReference type="Proteomes" id="UP001519342">
    <property type="component" value="Unassembled WGS sequence"/>
</dbReference>
<dbReference type="InterPro" id="IPR022225">
    <property type="entry name" value="Phage_tail_fibre_N"/>
</dbReference>
<evidence type="ECO:0000259" key="1">
    <source>
        <dbReference type="Pfam" id="PF12571"/>
    </source>
</evidence>
<gene>
    <name evidence="2" type="ORF">J2Z76_000436</name>
</gene>
<dbReference type="RefSeq" id="WP_209510333.1">
    <property type="nucleotide sequence ID" value="NZ_JAGGKS010000001.1"/>
</dbReference>
<reference evidence="2 3" key="1">
    <citation type="submission" date="2021-03" db="EMBL/GenBank/DDBJ databases">
        <title>Genomic Encyclopedia of Type Strains, Phase IV (KMG-IV): sequencing the most valuable type-strain genomes for metagenomic binning, comparative biology and taxonomic classification.</title>
        <authorList>
            <person name="Goeker M."/>
        </authorList>
    </citation>
    <scope>NUCLEOTIDE SEQUENCE [LARGE SCALE GENOMIC DNA]</scope>
    <source>
        <strain evidence="2 3">DSM 24004</strain>
    </source>
</reference>
<evidence type="ECO:0000313" key="3">
    <source>
        <dbReference type="Proteomes" id="UP001519342"/>
    </source>
</evidence>
<sequence>MSAFGGLVLTNRGKILQSKAQTGVNLNYTRIALGDGELGSTSILELNALKNQIKTLNISKLKVLGDGKAVVGAQMTNQDLVTGFYFREIGLFATDPDVGEILYCYGNSGDLAEYIPAGGSDIIEKTIDIQTVVGNATNITATIDESSVFATKKDINDISSKELNKGASLVGINDADSYFTSENVEGALKELREQK</sequence>
<accession>A0ABS4GA69</accession>
<protein>
    <submittedName>
        <fullName evidence="2">Phage-related tail fiber protein</fullName>
    </submittedName>
</protein>
<organism evidence="2 3">
    <name type="scientific">Sedimentibacter acidaminivorans</name>
    <dbReference type="NCBI Taxonomy" id="913099"/>
    <lineage>
        <taxon>Bacteria</taxon>
        <taxon>Bacillati</taxon>
        <taxon>Bacillota</taxon>
        <taxon>Tissierellia</taxon>
        <taxon>Sedimentibacter</taxon>
    </lineage>
</organism>
<comment type="caution">
    <text evidence="2">The sequence shown here is derived from an EMBL/GenBank/DDBJ whole genome shotgun (WGS) entry which is preliminary data.</text>
</comment>